<dbReference type="GO" id="GO:0032259">
    <property type="term" value="P:methylation"/>
    <property type="evidence" value="ECO:0007669"/>
    <property type="project" value="UniProtKB-KW"/>
</dbReference>
<dbReference type="GO" id="GO:0005737">
    <property type="term" value="C:cytoplasm"/>
    <property type="evidence" value="ECO:0007669"/>
    <property type="project" value="UniProtKB-SubCell"/>
</dbReference>
<evidence type="ECO:0000256" key="8">
    <source>
        <dbReference type="ARBA" id="ARBA00022691"/>
    </source>
</evidence>
<keyword evidence="5" id="KW-0963">Cytoplasm</keyword>
<dbReference type="EMBL" id="NMUL01000007">
    <property type="protein sequence ID" value="OXM69616.1"/>
    <property type="molecule type" value="Genomic_DNA"/>
</dbReference>
<dbReference type="Proteomes" id="UP000215199">
    <property type="component" value="Unassembled WGS sequence"/>
</dbReference>
<dbReference type="GO" id="GO:0004719">
    <property type="term" value="F:protein-L-isoaspartate (D-aspartate) O-methyltransferase activity"/>
    <property type="evidence" value="ECO:0007669"/>
    <property type="project" value="UniProtKB-EC"/>
</dbReference>
<dbReference type="PANTHER" id="PTHR11579:SF0">
    <property type="entry name" value="PROTEIN-L-ISOASPARTATE(D-ASPARTATE) O-METHYLTRANSFERASE"/>
    <property type="match status" value="1"/>
</dbReference>
<comment type="similarity">
    <text evidence="2">Belongs to the methyltransferase superfamily. L-isoaspartyl/D-aspartyl protein methyltransferase family.</text>
</comment>
<sequence>MTTTASDWTKYARGLADLMQERGDIVSPAWHAAVAGVPRHTFVQRAYEQDNTGQWMNWETSEHWDRVYATRTLVTALDSRRGYPEPSSSSTNPELMVRMLEMLDIHDGYRVLEIGTGTGYNAALLSHRLGDARVFSVDIDPELVTLAGQRLSSAGFRPTLAAVDGQAGLPEHAPYDRIISTCSVPAVPASWAGQLASGGAVLVDLKLAISAGNLVHLHRQDDGALEGRFATRWASFMAMRHENDESVSVPRVEETDGGRSYTTAAPVPPWNSPVVWFLAQLGGLPREVEFGVLLDPETRQPYAASLAAPDGSWTRVNLADQTVTEAGSTSLWEPVEWANRLWTEASQPGWERLGLTVDTHGENTVWLDEPDGEHRWTIAGS</sequence>
<evidence type="ECO:0000256" key="11">
    <source>
        <dbReference type="ARBA" id="ARBA00031350"/>
    </source>
</evidence>
<organism evidence="12 13">
    <name type="scientific">Amycolatopsis vastitatis</name>
    <dbReference type="NCBI Taxonomy" id="1905142"/>
    <lineage>
        <taxon>Bacteria</taxon>
        <taxon>Bacillati</taxon>
        <taxon>Actinomycetota</taxon>
        <taxon>Actinomycetes</taxon>
        <taxon>Pseudonocardiales</taxon>
        <taxon>Pseudonocardiaceae</taxon>
        <taxon>Amycolatopsis</taxon>
    </lineage>
</organism>
<keyword evidence="13" id="KW-1185">Reference proteome</keyword>
<dbReference type="SUPFAM" id="SSF53335">
    <property type="entry name" value="S-adenosyl-L-methionine-dependent methyltransferases"/>
    <property type="match status" value="1"/>
</dbReference>
<gene>
    <name evidence="12" type="ORF">CF165_08895</name>
</gene>
<dbReference type="PANTHER" id="PTHR11579">
    <property type="entry name" value="PROTEIN-L-ISOASPARTATE O-METHYLTRANSFERASE"/>
    <property type="match status" value="1"/>
</dbReference>
<protein>
    <recommendedName>
        <fullName evidence="4">Protein-L-isoaspartate O-methyltransferase</fullName>
        <ecNumber evidence="3">2.1.1.77</ecNumber>
    </recommendedName>
    <alternativeName>
        <fullName evidence="11">L-isoaspartyl protein carboxyl methyltransferase</fullName>
    </alternativeName>
    <alternativeName>
        <fullName evidence="9">Protein L-isoaspartyl methyltransferase</fullName>
    </alternativeName>
    <alternativeName>
        <fullName evidence="10">Protein-beta-aspartate methyltransferase</fullName>
    </alternativeName>
</protein>
<dbReference type="OrthoDB" id="5143400at2"/>
<evidence type="ECO:0000256" key="7">
    <source>
        <dbReference type="ARBA" id="ARBA00022679"/>
    </source>
</evidence>
<evidence type="ECO:0000256" key="3">
    <source>
        <dbReference type="ARBA" id="ARBA00011890"/>
    </source>
</evidence>
<comment type="caution">
    <text evidence="12">The sequence shown here is derived from an EMBL/GenBank/DDBJ whole genome shotgun (WGS) entry which is preliminary data.</text>
</comment>
<dbReference type="CDD" id="cd02440">
    <property type="entry name" value="AdoMet_MTases"/>
    <property type="match status" value="1"/>
</dbReference>
<evidence type="ECO:0000256" key="5">
    <source>
        <dbReference type="ARBA" id="ARBA00022490"/>
    </source>
</evidence>
<evidence type="ECO:0000256" key="1">
    <source>
        <dbReference type="ARBA" id="ARBA00004496"/>
    </source>
</evidence>
<evidence type="ECO:0000256" key="9">
    <source>
        <dbReference type="ARBA" id="ARBA00030757"/>
    </source>
</evidence>
<evidence type="ECO:0000313" key="12">
    <source>
        <dbReference type="EMBL" id="OXM69616.1"/>
    </source>
</evidence>
<evidence type="ECO:0000313" key="13">
    <source>
        <dbReference type="Proteomes" id="UP000215199"/>
    </source>
</evidence>
<keyword evidence="8" id="KW-0949">S-adenosyl-L-methionine</keyword>
<dbReference type="AlphaFoldDB" id="A0A229TEE7"/>
<evidence type="ECO:0000256" key="4">
    <source>
        <dbReference type="ARBA" id="ARBA00013346"/>
    </source>
</evidence>
<accession>A0A229TEE7</accession>
<comment type="subcellular location">
    <subcellularLocation>
        <location evidence="1">Cytoplasm</location>
    </subcellularLocation>
</comment>
<evidence type="ECO:0000256" key="10">
    <source>
        <dbReference type="ARBA" id="ARBA00031323"/>
    </source>
</evidence>
<dbReference type="RefSeq" id="WP_093946941.1">
    <property type="nucleotide sequence ID" value="NZ_NMUL01000007.1"/>
</dbReference>
<dbReference type="EC" id="2.1.1.77" evidence="3"/>
<keyword evidence="6 12" id="KW-0489">Methyltransferase</keyword>
<dbReference type="InterPro" id="IPR029063">
    <property type="entry name" value="SAM-dependent_MTases_sf"/>
</dbReference>
<evidence type="ECO:0000256" key="6">
    <source>
        <dbReference type="ARBA" id="ARBA00022603"/>
    </source>
</evidence>
<dbReference type="InterPro" id="IPR000682">
    <property type="entry name" value="PCMT"/>
</dbReference>
<keyword evidence="7 12" id="KW-0808">Transferase</keyword>
<dbReference type="Gene3D" id="3.40.50.150">
    <property type="entry name" value="Vaccinia Virus protein VP39"/>
    <property type="match status" value="1"/>
</dbReference>
<reference evidence="13" key="1">
    <citation type="submission" date="2017-07" db="EMBL/GenBank/DDBJ databases">
        <title>Comparative genome mining reveals phylogenetic distribution patterns of secondary metabolites in Amycolatopsis.</title>
        <authorList>
            <person name="Adamek M."/>
            <person name="Alanjary M."/>
            <person name="Sales-Ortells H."/>
            <person name="Goodfellow M."/>
            <person name="Bull A.T."/>
            <person name="Kalinowski J."/>
            <person name="Ziemert N."/>
        </authorList>
    </citation>
    <scope>NUCLEOTIDE SEQUENCE [LARGE SCALE GENOMIC DNA]</scope>
    <source>
        <strain evidence="13">H5</strain>
    </source>
</reference>
<name>A0A229TEE7_9PSEU</name>
<dbReference type="Pfam" id="PF01135">
    <property type="entry name" value="PCMT"/>
    <property type="match status" value="1"/>
</dbReference>
<evidence type="ECO:0000256" key="2">
    <source>
        <dbReference type="ARBA" id="ARBA00005369"/>
    </source>
</evidence>
<proteinExistence type="inferred from homology"/>